<evidence type="ECO:0000313" key="2">
    <source>
        <dbReference type="EMBL" id="MXJ09956.1"/>
    </source>
</evidence>
<sequence length="23" mass="2464">PEGEHSAHEGMEGMDMSHAESAH</sequence>
<proteinExistence type="predicted"/>
<reference evidence="2 3" key="1">
    <citation type="submission" date="2019-12" db="EMBL/GenBank/DDBJ databases">
        <title>Enteriobacteria Tanzani isolates_10434.</title>
        <authorList>
            <person name="Subbiah M."/>
            <person name="Call D."/>
        </authorList>
    </citation>
    <scope>NUCLEOTIDE SEQUENCE [LARGE SCALE GENOMIC DNA]</scope>
    <source>
        <strain evidence="2 3">10434wG3</strain>
    </source>
</reference>
<dbReference type="Proteomes" id="UP000447081">
    <property type="component" value="Unassembled WGS sequence"/>
</dbReference>
<dbReference type="AlphaFoldDB" id="A0A8T6BL83"/>
<gene>
    <name evidence="2" type="ORF">GRW24_15980</name>
</gene>
<feature type="region of interest" description="Disordered" evidence="1">
    <location>
        <begin position="1"/>
        <end position="23"/>
    </location>
</feature>
<name>A0A8T6BL83_ECOLX</name>
<accession>A0A8T6BL83</accession>
<dbReference type="EMBL" id="WUIG01000357">
    <property type="protein sequence ID" value="MXJ09956.1"/>
    <property type="molecule type" value="Genomic_DNA"/>
</dbReference>
<organism evidence="2 3">
    <name type="scientific">Escherichia coli</name>
    <dbReference type="NCBI Taxonomy" id="562"/>
    <lineage>
        <taxon>Bacteria</taxon>
        <taxon>Pseudomonadati</taxon>
        <taxon>Pseudomonadota</taxon>
        <taxon>Gammaproteobacteria</taxon>
        <taxon>Enterobacterales</taxon>
        <taxon>Enterobacteriaceae</taxon>
        <taxon>Escherichia</taxon>
    </lineage>
</organism>
<feature type="non-terminal residue" evidence="2">
    <location>
        <position position="1"/>
    </location>
</feature>
<evidence type="ECO:0000256" key="1">
    <source>
        <dbReference type="SAM" id="MobiDB-lite"/>
    </source>
</evidence>
<protein>
    <submittedName>
        <fullName evidence="2">Cytochrome ubiquinol oxidase subunit II</fullName>
    </submittedName>
</protein>
<comment type="caution">
    <text evidence="2">The sequence shown here is derived from an EMBL/GenBank/DDBJ whole genome shotgun (WGS) entry which is preliminary data.</text>
</comment>
<evidence type="ECO:0000313" key="3">
    <source>
        <dbReference type="Proteomes" id="UP000447081"/>
    </source>
</evidence>